<dbReference type="AlphaFoldDB" id="A0A836GFA8"/>
<keyword evidence="2" id="KW-1185">Reference proteome</keyword>
<protein>
    <submittedName>
        <fullName evidence="1">Uncharacterized protein</fullName>
    </submittedName>
</protein>
<dbReference type="GeneID" id="92513958"/>
<gene>
    <name evidence="1" type="ORF">LSCM1_03915</name>
</gene>
<comment type="caution">
    <text evidence="1">The sequence shown here is derived from an EMBL/GenBank/DDBJ whole genome shotgun (WGS) entry which is preliminary data.</text>
</comment>
<organism evidence="1 2">
    <name type="scientific">Leishmania martiniquensis</name>
    <dbReference type="NCBI Taxonomy" id="1580590"/>
    <lineage>
        <taxon>Eukaryota</taxon>
        <taxon>Discoba</taxon>
        <taxon>Euglenozoa</taxon>
        <taxon>Kinetoplastea</taxon>
        <taxon>Metakinetoplastina</taxon>
        <taxon>Trypanosomatida</taxon>
        <taxon>Trypanosomatidae</taxon>
        <taxon>Leishmaniinae</taxon>
        <taxon>Leishmania</taxon>
    </lineage>
</organism>
<dbReference type="EMBL" id="JAFEUZ010000030">
    <property type="protein sequence ID" value="KAG5472514.1"/>
    <property type="molecule type" value="Genomic_DNA"/>
</dbReference>
<dbReference type="RefSeq" id="XP_067176814.1">
    <property type="nucleotide sequence ID" value="XM_067321446.1"/>
</dbReference>
<sequence length="191" mass="20810">MPITANSLVRWSLAAVGVSGAGLGGTYVYNTYLHPHPVRNDKIVQLAAIALSSEVVDKSLHDPEVLSQLRTFGLQVLTHPVVVAHLKAFFLRELTDDTPTRAALRTFVVRDVIQDAWVKEELVGVVEGLVDSIKDNPDLFPDRILAWLGESALGGLQADDFRRAVRRSSKAAGWIAFIGPPPFGAVFEAPF</sequence>
<dbReference type="KEGG" id="lmat:92513958"/>
<evidence type="ECO:0000313" key="1">
    <source>
        <dbReference type="EMBL" id="KAG5472514.1"/>
    </source>
</evidence>
<dbReference type="OrthoDB" id="271452at2759"/>
<accession>A0A836GFA8</accession>
<reference evidence="2" key="1">
    <citation type="journal article" date="2021" name="Microbiol. Resour. Announc.">
        <title>LGAAP: Leishmaniinae Genome Assembly and Annotation Pipeline.</title>
        <authorList>
            <person name="Almutairi H."/>
            <person name="Urbaniak M.D."/>
            <person name="Bates M.D."/>
            <person name="Jariyapan N."/>
            <person name="Kwakye-Nuako G."/>
            <person name="Thomaz-Soccol V."/>
            <person name="Al-Salem W.S."/>
            <person name="Dillon R.J."/>
            <person name="Bates P.A."/>
            <person name="Gatherer D."/>
        </authorList>
    </citation>
    <scope>NUCLEOTIDE SEQUENCE [LARGE SCALE GENOMIC DNA]</scope>
</reference>
<evidence type="ECO:0000313" key="2">
    <source>
        <dbReference type="Proteomes" id="UP000673552"/>
    </source>
</evidence>
<reference evidence="2" key="2">
    <citation type="journal article" date="2021" name="Sci. Data">
        <title>Chromosome-scale genome sequencing, assembly and annotation of six genomes from subfamily Leishmaniinae.</title>
        <authorList>
            <person name="Almutairi H."/>
            <person name="Urbaniak M.D."/>
            <person name="Bates M.D."/>
            <person name="Jariyapan N."/>
            <person name="Kwakye-Nuako G."/>
            <person name="Thomaz Soccol V."/>
            <person name="Al-Salem W.S."/>
            <person name="Dillon R.J."/>
            <person name="Bates P.A."/>
            <person name="Gatherer D."/>
        </authorList>
    </citation>
    <scope>NUCLEOTIDE SEQUENCE [LARGE SCALE GENOMIC DNA]</scope>
</reference>
<name>A0A836GFA8_9TRYP</name>
<proteinExistence type="predicted"/>
<dbReference type="Proteomes" id="UP000673552">
    <property type="component" value="Unassembled WGS sequence"/>
</dbReference>